<comment type="caution">
    <text evidence="11">The sequence shown here is derived from an EMBL/GenBank/DDBJ whole genome shotgun (WGS) entry which is preliminary data.</text>
</comment>
<proteinExistence type="predicted"/>
<evidence type="ECO:0000256" key="3">
    <source>
        <dbReference type="ARBA" id="ARBA00022692"/>
    </source>
</evidence>
<dbReference type="InterPro" id="IPR032675">
    <property type="entry name" value="LRR_dom_sf"/>
</dbReference>
<keyword evidence="12" id="KW-1185">Reference proteome</keyword>
<dbReference type="SUPFAM" id="SSF52058">
    <property type="entry name" value="L domain-like"/>
    <property type="match status" value="1"/>
</dbReference>
<feature type="non-terminal residue" evidence="11">
    <location>
        <position position="391"/>
    </location>
</feature>
<keyword evidence="3" id="KW-0812">Transmembrane</keyword>
<protein>
    <submittedName>
        <fullName evidence="11">6388_t:CDS:1</fullName>
    </submittedName>
</protein>
<dbReference type="PANTHER" id="PTHR48052">
    <property type="entry name" value="UNNAMED PRODUCT"/>
    <property type="match status" value="1"/>
</dbReference>
<dbReference type="GO" id="GO:0005886">
    <property type="term" value="C:plasma membrane"/>
    <property type="evidence" value="ECO:0007669"/>
    <property type="project" value="UniProtKB-SubCell"/>
</dbReference>
<keyword evidence="7" id="KW-0675">Receptor</keyword>
<evidence type="ECO:0000256" key="4">
    <source>
        <dbReference type="ARBA" id="ARBA00022729"/>
    </source>
</evidence>
<comment type="subcellular location">
    <subcellularLocation>
        <location evidence="1">Cell membrane</location>
    </subcellularLocation>
    <subcellularLocation>
        <location evidence="9">Endomembrane system</location>
        <topology evidence="9">Single-pass membrane protein</topology>
    </subcellularLocation>
</comment>
<evidence type="ECO:0000256" key="9">
    <source>
        <dbReference type="ARBA" id="ARBA00037847"/>
    </source>
</evidence>
<keyword evidence="5" id="KW-1133">Transmembrane helix</keyword>
<gene>
    <name evidence="11" type="ORF">RFULGI_LOCUS13575</name>
</gene>
<evidence type="ECO:0000256" key="1">
    <source>
        <dbReference type="ARBA" id="ARBA00004236"/>
    </source>
</evidence>
<accession>A0A9N9NQ99</accession>
<feature type="compositionally biased region" description="Polar residues" evidence="10">
    <location>
        <begin position="378"/>
        <end position="391"/>
    </location>
</feature>
<keyword evidence="6" id="KW-0472">Membrane</keyword>
<keyword evidence="4" id="KW-0732">Signal</keyword>
<dbReference type="EMBL" id="CAJVPZ010036202">
    <property type="protein sequence ID" value="CAG8750744.1"/>
    <property type="molecule type" value="Genomic_DNA"/>
</dbReference>
<dbReference type="PANTHER" id="PTHR48052:SF8">
    <property type="entry name" value="LRR RECEPTOR-LIKE SERINE_THREONINE-PROTEIN KINASE FLS2"/>
    <property type="match status" value="1"/>
</dbReference>
<feature type="region of interest" description="Disordered" evidence="10">
    <location>
        <begin position="371"/>
        <end position="391"/>
    </location>
</feature>
<dbReference type="SUPFAM" id="SSF56112">
    <property type="entry name" value="Protein kinase-like (PK-like)"/>
    <property type="match status" value="1"/>
</dbReference>
<dbReference type="Gene3D" id="3.80.10.10">
    <property type="entry name" value="Ribonuclease Inhibitor"/>
    <property type="match status" value="1"/>
</dbReference>
<sequence length="391" mass="45351">KYPKEKRSKIAEIYLNEPSLEGELDLEDFTYIYDFCYPKNGTCIRKNEKKDHKENIVIDNFVEGNLNLNDFINLEEFDCHANELSSLDLTNCEKLKEINFFRNQIANLILPNNCSTLIRLNCSENNLTSLNVNNCFNLTELDCKDNLLTSIILPTNPTNLKELDLTNNNFNQDLSFLTPYTNLERLDLGNCRSYKSDEITRQKIQQGIYNRFTGSLDYLSGMEKLNDIALKSLTNSQNVILEFLTELVNNNLVNDDGGHVIEQCYTVKCYGISQDPKTKNYVMVTEYMIEGNLRQHLRNKTGKLIEYDKDTEFYQQYLKIEKEYNTFSQNTPYKIHPTATTTSKMIDTREITTRLQTLNLSNPVDLVEIPEEEEQQETSPQAQIQIPPKNN</sequence>
<keyword evidence="2" id="KW-1003">Cell membrane</keyword>
<evidence type="ECO:0000256" key="5">
    <source>
        <dbReference type="ARBA" id="ARBA00022989"/>
    </source>
</evidence>
<evidence type="ECO:0000256" key="8">
    <source>
        <dbReference type="ARBA" id="ARBA00023180"/>
    </source>
</evidence>
<evidence type="ECO:0000313" key="12">
    <source>
        <dbReference type="Proteomes" id="UP000789396"/>
    </source>
</evidence>
<evidence type="ECO:0000256" key="2">
    <source>
        <dbReference type="ARBA" id="ARBA00022475"/>
    </source>
</evidence>
<evidence type="ECO:0000256" key="6">
    <source>
        <dbReference type="ARBA" id="ARBA00023136"/>
    </source>
</evidence>
<evidence type="ECO:0000256" key="7">
    <source>
        <dbReference type="ARBA" id="ARBA00023170"/>
    </source>
</evidence>
<keyword evidence="8" id="KW-0325">Glycoprotein</keyword>
<evidence type="ECO:0000313" key="11">
    <source>
        <dbReference type="EMBL" id="CAG8750744.1"/>
    </source>
</evidence>
<evidence type="ECO:0000256" key="10">
    <source>
        <dbReference type="SAM" id="MobiDB-lite"/>
    </source>
</evidence>
<dbReference type="InterPro" id="IPR011009">
    <property type="entry name" value="Kinase-like_dom_sf"/>
</dbReference>
<dbReference type="AlphaFoldDB" id="A0A9N9NQ99"/>
<dbReference type="OrthoDB" id="2404189at2759"/>
<dbReference type="GO" id="GO:0012505">
    <property type="term" value="C:endomembrane system"/>
    <property type="evidence" value="ECO:0007669"/>
    <property type="project" value="UniProtKB-SubCell"/>
</dbReference>
<organism evidence="11 12">
    <name type="scientific">Racocetra fulgida</name>
    <dbReference type="NCBI Taxonomy" id="60492"/>
    <lineage>
        <taxon>Eukaryota</taxon>
        <taxon>Fungi</taxon>
        <taxon>Fungi incertae sedis</taxon>
        <taxon>Mucoromycota</taxon>
        <taxon>Glomeromycotina</taxon>
        <taxon>Glomeromycetes</taxon>
        <taxon>Diversisporales</taxon>
        <taxon>Gigasporaceae</taxon>
        <taxon>Racocetra</taxon>
    </lineage>
</organism>
<reference evidence="11" key="1">
    <citation type="submission" date="2021-06" db="EMBL/GenBank/DDBJ databases">
        <authorList>
            <person name="Kallberg Y."/>
            <person name="Tangrot J."/>
            <person name="Rosling A."/>
        </authorList>
    </citation>
    <scope>NUCLEOTIDE SEQUENCE</scope>
    <source>
        <strain evidence="11">IN212</strain>
    </source>
</reference>
<name>A0A9N9NQ99_9GLOM</name>
<dbReference type="Proteomes" id="UP000789396">
    <property type="component" value="Unassembled WGS sequence"/>
</dbReference>